<feature type="region of interest" description="Disordered" evidence="2">
    <location>
        <begin position="504"/>
        <end position="574"/>
    </location>
</feature>
<dbReference type="Proteomes" id="UP000678393">
    <property type="component" value="Unassembled WGS sequence"/>
</dbReference>
<feature type="domain" description="C2H2-type" evidence="3">
    <location>
        <begin position="960"/>
        <end position="984"/>
    </location>
</feature>
<feature type="compositionally biased region" description="Basic and acidic residues" evidence="2">
    <location>
        <begin position="1437"/>
        <end position="1446"/>
    </location>
</feature>
<dbReference type="GO" id="GO:0045664">
    <property type="term" value="P:regulation of neuron differentiation"/>
    <property type="evidence" value="ECO:0007669"/>
    <property type="project" value="TreeGrafter"/>
</dbReference>
<keyword evidence="1" id="KW-0863">Zinc-finger</keyword>
<feature type="domain" description="C2H2-type" evidence="3">
    <location>
        <begin position="1548"/>
        <end position="1577"/>
    </location>
</feature>
<organism evidence="4 5">
    <name type="scientific">Candidula unifasciata</name>
    <dbReference type="NCBI Taxonomy" id="100452"/>
    <lineage>
        <taxon>Eukaryota</taxon>
        <taxon>Metazoa</taxon>
        <taxon>Spiralia</taxon>
        <taxon>Lophotrochozoa</taxon>
        <taxon>Mollusca</taxon>
        <taxon>Gastropoda</taxon>
        <taxon>Heterobranchia</taxon>
        <taxon>Euthyneura</taxon>
        <taxon>Panpulmonata</taxon>
        <taxon>Eupulmonata</taxon>
        <taxon>Stylommatophora</taxon>
        <taxon>Helicina</taxon>
        <taxon>Helicoidea</taxon>
        <taxon>Geomitridae</taxon>
        <taxon>Candidula</taxon>
    </lineage>
</organism>
<dbReference type="PANTHER" id="PTHR12451:SF0">
    <property type="entry name" value="ZINC FINGER PROTEIN CASTOR HOMOLOG 1"/>
    <property type="match status" value="1"/>
</dbReference>
<feature type="domain" description="C2H2-type" evidence="3">
    <location>
        <begin position="178"/>
        <end position="207"/>
    </location>
</feature>
<dbReference type="GO" id="GO:0045944">
    <property type="term" value="P:positive regulation of transcription by RNA polymerase II"/>
    <property type="evidence" value="ECO:0007669"/>
    <property type="project" value="TreeGrafter"/>
</dbReference>
<dbReference type="PROSITE" id="PS50157">
    <property type="entry name" value="ZINC_FINGER_C2H2_2"/>
    <property type="match status" value="6"/>
</dbReference>
<dbReference type="GO" id="GO:0000977">
    <property type="term" value="F:RNA polymerase II transcription regulatory region sequence-specific DNA binding"/>
    <property type="evidence" value="ECO:0007669"/>
    <property type="project" value="TreeGrafter"/>
</dbReference>
<feature type="compositionally biased region" description="Acidic residues" evidence="2">
    <location>
        <begin position="544"/>
        <end position="563"/>
    </location>
</feature>
<feature type="region of interest" description="Disordered" evidence="2">
    <location>
        <begin position="1420"/>
        <end position="1448"/>
    </location>
</feature>
<proteinExistence type="predicted"/>
<feature type="region of interest" description="Disordered" evidence="2">
    <location>
        <begin position="819"/>
        <end position="842"/>
    </location>
</feature>
<gene>
    <name evidence="4" type="ORF">CUNI_LOCUS21536</name>
</gene>
<dbReference type="PROSITE" id="PS00028">
    <property type="entry name" value="ZINC_FINGER_C2H2_1"/>
    <property type="match status" value="9"/>
</dbReference>
<feature type="domain" description="C2H2-type" evidence="3">
    <location>
        <begin position="1281"/>
        <end position="1303"/>
    </location>
</feature>
<dbReference type="InterPro" id="IPR013087">
    <property type="entry name" value="Znf_C2H2_type"/>
</dbReference>
<keyword evidence="1" id="KW-0479">Metal-binding</keyword>
<dbReference type="InterPro" id="IPR040373">
    <property type="entry name" value="CASZ1"/>
</dbReference>
<feature type="non-terminal residue" evidence="4">
    <location>
        <position position="1692"/>
    </location>
</feature>
<evidence type="ECO:0000313" key="4">
    <source>
        <dbReference type="EMBL" id="CAG5135978.1"/>
    </source>
</evidence>
<keyword evidence="5" id="KW-1185">Reference proteome</keyword>
<name>A0A8S4A6T3_9EUPU</name>
<feature type="region of interest" description="Disordered" evidence="2">
    <location>
        <begin position="639"/>
        <end position="661"/>
    </location>
</feature>
<dbReference type="OrthoDB" id="10063916at2759"/>
<dbReference type="GO" id="GO:0000981">
    <property type="term" value="F:DNA-binding transcription factor activity, RNA polymerase II-specific"/>
    <property type="evidence" value="ECO:0007669"/>
    <property type="project" value="TreeGrafter"/>
</dbReference>
<dbReference type="GO" id="GO:0008270">
    <property type="term" value="F:zinc ion binding"/>
    <property type="evidence" value="ECO:0007669"/>
    <property type="project" value="UniProtKB-KW"/>
</dbReference>
<evidence type="ECO:0000256" key="2">
    <source>
        <dbReference type="SAM" id="MobiDB-lite"/>
    </source>
</evidence>
<feature type="compositionally biased region" description="Basic and acidic residues" evidence="2">
    <location>
        <begin position="520"/>
        <end position="532"/>
    </location>
</feature>
<protein>
    <recommendedName>
        <fullName evidence="3">C2H2-type domain-containing protein</fullName>
    </recommendedName>
</protein>
<keyword evidence="1" id="KW-0862">Zinc</keyword>
<dbReference type="PANTHER" id="PTHR12451">
    <property type="entry name" value="TRANSCRIPTION FACTOR CASTOR PROTEIN MING -RELATED"/>
    <property type="match status" value="1"/>
</dbReference>
<dbReference type="SMART" id="SM00355">
    <property type="entry name" value="ZnF_C2H2"/>
    <property type="match status" value="12"/>
</dbReference>
<evidence type="ECO:0000259" key="3">
    <source>
        <dbReference type="PROSITE" id="PS50157"/>
    </source>
</evidence>
<comment type="caution">
    <text evidence="4">The sequence shown here is derived from an EMBL/GenBank/DDBJ whole genome shotgun (WGS) entry which is preliminary data.</text>
</comment>
<feature type="domain" description="C2H2-type" evidence="3">
    <location>
        <begin position="720"/>
        <end position="749"/>
    </location>
</feature>
<accession>A0A8S4A6T3</accession>
<feature type="region of interest" description="Disordered" evidence="2">
    <location>
        <begin position="1204"/>
        <end position="1228"/>
    </location>
</feature>
<evidence type="ECO:0000256" key="1">
    <source>
        <dbReference type="PROSITE-ProRule" id="PRU00042"/>
    </source>
</evidence>
<evidence type="ECO:0000313" key="5">
    <source>
        <dbReference type="Proteomes" id="UP000678393"/>
    </source>
</evidence>
<feature type="domain" description="C2H2-type" evidence="3">
    <location>
        <begin position="119"/>
        <end position="148"/>
    </location>
</feature>
<dbReference type="GO" id="GO:0005634">
    <property type="term" value="C:nucleus"/>
    <property type="evidence" value="ECO:0007669"/>
    <property type="project" value="TreeGrafter"/>
</dbReference>
<reference evidence="4" key="1">
    <citation type="submission" date="2021-04" db="EMBL/GenBank/DDBJ databases">
        <authorList>
            <consortium name="Molecular Ecology Group"/>
        </authorList>
    </citation>
    <scope>NUCLEOTIDE SEQUENCE</scope>
</reference>
<sequence length="1692" mass="187346">SASTSSSDTQETVSFADTSQGPAARTVKYAFSKKSYTQKVLNSSDFTKYIKRYGTGVDCGGKVCLDLGYRDHYHCLDCPQKVFIRKEETVRHYKWHRKRNDSLHKKHGNCTHNGRQTHYHCVQGDCDKVYVSTSDVQMHANFHRKDSAIIQEGFQRFRATEDCGTTSCSFHGQRTTHFHCRRAQCNFTFKNKADMEKHKSYHQKDEVLSRDGFKKFMKYETCSFSGCRYSKISNHIHCIRPGCQYVLHSTAQLYSHKRKHERREFDHTYRTFRNLQQKVPSSGIKSEGQNGEKSPLLNHALINQTKILPLPAAAVASVKMVGKMSGHPAGNDKKQVADSLQTGNSTSLSLISNAIRKPVLNPNFPSPGSLLLAGKTLPHFSQTHVATDKVLNLTAQGGEGQKDKEELRQTLTLPHYSHAHVAANDVLKLTARGGVGQKDKEELRQTLTLPVKLSGETFRSNIVGVKNELKSEVNGERYVKQEPKCEAAGEAQIRILEFTDEPQDLSLPKKEKGSPLFKGDSIKMDTSFKSEPDSDSLPQTSETFDGDYDDDEDDDDDDDDDDKDYGQVEEPTLVNTFSIALDGDKFNDSLNLTVPKQDGRQSKEVVTSGNVGLGAAIGRLVTPGAHTSVPKVVAALPESDKKVASHGSPQDQRPQLLKQVPQGAPRAILTAKGKVLGVHIPVRLLPERRERDESWKRYLIRYTANDACFSRCSCLYKDHYHCRTEGCQVVFKSKDGVRGHARFHELQDSITPLVYLHFKPDTACNTSACPYMGKEEHFHCNWTNCSQTIPASAPTFSRLEHYRIHEYATVAANKSRSSFSNAGSKVEMDPLQKRRGRPPKYPKYDLPVVPKVHLTEKEILDSTLAFMHNKCGEDSKIFNGFKKCVASDPCPDDQCIYKGKDHFHCGRKYCHMSTDRLDVLNLHAKDFHNNITILDGYEFFERTVNCRRPVCHNNKINRHFHCMRPHCDYSFVRHSTMSQHNKKHPTVTSAVLSVPVTKTVPAPSTKVVPSQFVPIAPAVSQPASAPPTPTITSPNCSKTVKSAGTFFPLSGMTSFKMSSLASPSISNSKVLTSGTTGPLLSTTPLTLGGATPTQILTGAQVFHAQDGTAIFSPGTLLTLPHNLISTSIPLLTSSAHGQQTNLLTGLIPVGQMSQHCLATPLVSISSAQLITASQGHVLHSGGGILGGGVFQVIHSPTTITTLTTSAPAPISTSSASSSATTNPSSTPPLTVLLHQQQQQQQQLQDGVAGALNWASLKRRMHYSVDLNCGRPFCKLKKKDHYHCLDCNQAFSFSARLRAHISKHGFKFKKPEHKAKQSISPELVDQKQTVAKPIDLSLETLVSTNRIKSKDVCAVTSEELSSSLNLQPSMFTSMVKRADAAESDLSYVNGNSDRAAAKLFNSSDPKPRCDPKPLTCNQETAESYVDDDSEDVGVGHVSESKHDDRSLDSPSLVIDDVLDDSYESSLDASSSSLTLCLSLSRKSGRKRVASKNEDFVCTNNLLIAKPSKKRKLQWGVRSESDLPDGFKRVRCGEDCGHVRCAYRQTVTHFHCVRADCGYGFSDKSRIIQHRVRHERLDALMGGEFQQYRASVTCDRADCEFDEKASHFHCLKCPYSCADSSKVPAHRKYHTKLDNISSNGFIKYAGSADCQIAACSYFRKQTHYHCTFPGCGHSVLGPSQMAPHKLKHAQHQSA</sequence>
<dbReference type="EMBL" id="CAJHNH020008476">
    <property type="protein sequence ID" value="CAG5135978.1"/>
    <property type="molecule type" value="Genomic_DNA"/>
</dbReference>